<evidence type="ECO:0000256" key="2">
    <source>
        <dbReference type="ARBA" id="ARBA00010944"/>
    </source>
</evidence>
<evidence type="ECO:0000313" key="8">
    <source>
        <dbReference type="EMBL" id="ABZ87477.1"/>
    </source>
</evidence>
<dbReference type="GO" id="GO:0008831">
    <property type="term" value="F:dTDP-4-dehydrorhamnose reductase activity"/>
    <property type="evidence" value="ECO:0007669"/>
    <property type="project" value="UniProtKB-EC"/>
</dbReference>
<name>B0TXL9_FRAP2</name>
<dbReference type="PANTHER" id="PTHR10491">
    <property type="entry name" value="DTDP-4-DEHYDRORHAMNOSE REDUCTASE"/>
    <property type="match status" value="1"/>
</dbReference>
<sequence>MKILVTGSNGQLGSELKELVFNSKLEIQNYTFIFADSKLLDITDHQAVKKFIVDNDIKVIINCAAYTAVDKAETDIEMADKINHLAVANMAELAKKYSIKLIHISTDYVFNGESFRPYIESDKANPQSIYGATKLAGEEVIQRINPKDSIIIRTSWVYSSYGNNFVKTMLRLGREKDTLGVIYDQVGTPTYAKDLAKAILDILSQVDSRVKHENDNEVVEIYNYSNEGVTSWYDFAKEIMSIAKIECQVNPIETVDYPTPAKRPHYSLLNKKKIKQDFGLSIPYWKNSLQDCIYRILNDRF</sequence>
<reference evidence="8" key="1">
    <citation type="submission" date="2009-01" db="EMBL/GenBank/DDBJ databases">
        <title>Complete sequence of chromosome of Francisella philomiragia subsp. philomiragia ATCC 25017.</title>
        <authorList>
            <consortium name="US DOE Joint Genome Institute"/>
            <person name="Copeland A."/>
            <person name="Lucas S."/>
            <person name="Lapidus A."/>
            <person name="Barry K."/>
            <person name="Detter J.C."/>
            <person name="Glavina del Rio T."/>
            <person name="Hammon N."/>
            <person name="Israni S."/>
            <person name="Dalin E."/>
            <person name="Tice H."/>
            <person name="Pitluck S."/>
            <person name="Chain P."/>
            <person name="Malfatti S."/>
            <person name="Shin M."/>
            <person name="Vergez L."/>
            <person name="Schmutz J."/>
            <person name="Larimer F."/>
            <person name="Land M."/>
            <person name="Hauser L."/>
            <person name="Richardson P."/>
        </authorList>
    </citation>
    <scope>NUCLEOTIDE SEQUENCE</scope>
    <source>
        <strain evidence="8">ATCC 25017</strain>
    </source>
</reference>
<comment type="cofactor">
    <cofactor evidence="6">
        <name>Mg(2+)</name>
        <dbReference type="ChEBI" id="CHEBI:18420"/>
    </cofactor>
    <text evidence="6">Binds 1 Mg(2+) ion per monomer.</text>
</comment>
<dbReference type="Gene3D" id="3.40.50.720">
    <property type="entry name" value="NAD(P)-binding Rossmann-like Domain"/>
    <property type="match status" value="1"/>
</dbReference>
<dbReference type="HOGENOM" id="CLU_045518_1_2_6"/>
<accession>B0TXL9</accession>
<comment type="similarity">
    <text evidence="2 6">Belongs to the dTDP-4-dehydrorhamnose reductase family.</text>
</comment>
<keyword evidence="6" id="KW-0521">NADP</keyword>
<dbReference type="UniPathway" id="UPA00124"/>
<evidence type="ECO:0000256" key="1">
    <source>
        <dbReference type="ARBA" id="ARBA00004781"/>
    </source>
</evidence>
<evidence type="ECO:0000256" key="5">
    <source>
        <dbReference type="ARBA" id="ARBA00048200"/>
    </source>
</evidence>
<keyword evidence="6 8" id="KW-0560">Oxidoreductase</keyword>
<dbReference type="SUPFAM" id="SSF51735">
    <property type="entry name" value="NAD(P)-binding Rossmann-fold domains"/>
    <property type="match status" value="1"/>
</dbReference>
<dbReference type="Pfam" id="PF04321">
    <property type="entry name" value="RmlD_sub_bind"/>
    <property type="match status" value="1"/>
</dbReference>
<dbReference type="KEGG" id="fph:Fphi_1252"/>
<dbReference type="eggNOG" id="COG1091">
    <property type="taxonomic scope" value="Bacteria"/>
</dbReference>
<dbReference type="UniPathway" id="UPA00281"/>
<dbReference type="CDD" id="cd05254">
    <property type="entry name" value="dTDP_HR_like_SDR_e"/>
    <property type="match status" value="1"/>
</dbReference>
<dbReference type="AlphaFoldDB" id="B0TXL9"/>
<gene>
    <name evidence="8" type="ordered locus">Fphi_1252</name>
</gene>
<dbReference type="GO" id="GO:0019305">
    <property type="term" value="P:dTDP-rhamnose biosynthetic process"/>
    <property type="evidence" value="ECO:0007669"/>
    <property type="project" value="UniProtKB-UniPathway"/>
</dbReference>
<dbReference type="NCBIfam" id="TIGR01214">
    <property type="entry name" value="rmlD"/>
    <property type="match status" value="1"/>
</dbReference>
<evidence type="ECO:0000256" key="6">
    <source>
        <dbReference type="RuleBase" id="RU364082"/>
    </source>
</evidence>
<evidence type="ECO:0000259" key="7">
    <source>
        <dbReference type="Pfam" id="PF04321"/>
    </source>
</evidence>
<evidence type="ECO:0000256" key="4">
    <source>
        <dbReference type="ARBA" id="ARBA00017099"/>
    </source>
</evidence>
<protein>
    <recommendedName>
        <fullName evidence="4 6">dTDP-4-dehydrorhamnose reductase</fullName>
        <ecNumber evidence="3 6">1.1.1.133</ecNumber>
    </recommendedName>
</protein>
<comment type="catalytic activity">
    <reaction evidence="5 6">
        <text>dTDP-beta-L-rhamnose + NADP(+) = dTDP-4-dehydro-beta-L-rhamnose + NADPH + H(+)</text>
        <dbReference type="Rhea" id="RHEA:21796"/>
        <dbReference type="ChEBI" id="CHEBI:15378"/>
        <dbReference type="ChEBI" id="CHEBI:57510"/>
        <dbReference type="ChEBI" id="CHEBI:57783"/>
        <dbReference type="ChEBI" id="CHEBI:58349"/>
        <dbReference type="ChEBI" id="CHEBI:62830"/>
        <dbReference type="EC" id="1.1.1.133"/>
    </reaction>
</comment>
<dbReference type="InterPro" id="IPR005913">
    <property type="entry name" value="dTDP_dehydrorham_reduct"/>
</dbReference>
<comment type="pathway">
    <text evidence="1 6">Carbohydrate biosynthesis; dTDP-L-rhamnose biosynthesis.</text>
</comment>
<evidence type="ECO:0000256" key="3">
    <source>
        <dbReference type="ARBA" id="ARBA00012929"/>
    </source>
</evidence>
<dbReference type="PANTHER" id="PTHR10491:SF4">
    <property type="entry name" value="METHIONINE ADENOSYLTRANSFERASE 2 SUBUNIT BETA"/>
    <property type="match status" value="1"/>
</dbReference>
<organism evidence="8">
    <name type="scientific">Francisella philomiragia subsp. philomiragia (strain ATCC 25017 / CCUG 19701 / FSC 153 / O#319-036)</name>
    <dbReference type="NCBI Taxonomy" id="484022"/>
    <lineage>
        <taxon>Bacteria</taxon>
        <taxon>Pseudomonadati</taxon>
        <taxon>Pseudomonadota</taxon>
        <taxon>Gammaproteobacteria</taxon>
        <taxon>Thiotrichales</taxon>
        <taxon>Francisellaceae</taxon>
        <taxon>Francisella</taxon>
    </lineage>
</organism>
<feature type="domain" description="RmlD-like substrate binding" evidence="7">
    <location>
        <begin position="1"/>
        <end position="295"/>
    </location>
</feature>
<comment type="function">
    <text evidence="6">Catalyzes the reduction of dTDP-6-deoxy-L-lyxo-4-hexulose to yield dTDP-L-rhamnose.</text>
</comment>
<dbReference type="Gene3D" id="3.90.25.10">
    <property type="entry name" value="UDP-galactose 4-epimerase, domain 1"/>
    <property type="match status" value="1"/>
</dbReference>
<dbReference type="GO" id="GO:0005829">
    <property type="term" value="C:cytosol"/>
    <property type="evidence" value="ECO:0007669"/>
    <property type="project" value="TreeGrafter"/>
</dbReference>
<dbReference type="InterPro" id="IPR029903">
    <property type="entry name" value="RmlD-like-bd"/>
</dbReference>
<dbReference type="InterPro" id="IPR036291">
    <property type="entry name" value="NAD(P)-bd_dom_sf"/>
</dbReference>
<dbReference type="EC" id="1.1.1.133" evidence="3 6"/>
<proteinExistence type="inferred from homology"/>
<dbReference type="GO" id="GO:0009243">
    <property type="term" value="P:O antigen biosynthetic process"/>
    <property type="evidence" value="ECO:0007669"/>
    <property type="project" value="UniProtKB-UniPathway"/>
</dbReference>
<dbReference type="EMBL" id="CP000937">
    <property type="protein sequence ID" value="ABZ87477.1"/>
    <property type="molecule type" value="Genomic_DNA"/>
</dbReference>